<feature type="transmembrane region" description="Helical" evidence="1">
    <location>
        <begin position="129"/>
        <end position="149"/>
    </location>
</feature>
<feature type="transmembrane region" description="Helical" evidence="1">
    <location>
        <begin position="98"/>
        <end position="117"/>
    </location>
</feature>
<keyword evidence="1" id="KW-1133">Transmembrane helix</keyword>
<reference evidence="2 3" key="2">
    <citation type="submission" date="2019-08" db="EMBL/GenBank/DDBJ databases">
        <title>Amycolatopsis acidicola sp. nov., isolated from peat swamp forest soil.</title>
        <authorList>
            <person name="Srisuk N."/>
        </authorList>
    </citation>
    <scope>NUCLEOTIDE SEQUENCE [LARGE SCALE GENOMIC DNA]</scope>
    <source>
        <strain evidence="2 3">TBRC 6029</strain>
    </source>
</reference>
<name>A0A557ZQV6_9PSEU</name>
<sequence>MPQEPEEKDAPHEDATHEHLAALHSVRAELLRLEELLCRGKHPVSGSAAKLAGTANQALPAWLRVTKGEQRWAVTGAIVLAVVLQLILPDRLAFHPHWLLPCLEVALVALLIALNPVRISREHPWLRPLSIALIAVISLANGWSAVLLVNDLLTARAGEDPGPLLGSGGAIWLTNVIAFALWYWECDRGGPVARALAKRPKPDFRFPQMEDPAEHPDWEPHFLDYFYLSFTNATAFSPTDVMPMSRWAKVLMLCQSAVSLVTLAVVISRAVSLFK</sequence>
<proteinExistence type="predicted"/>
<evidence type="ECO:0000313" key="3">
    <source>
        <dbReference type="Proteomes" id="UP000320011"/>
    </source>
</evidence>
<feature type="transmembrane region" description="Helical" evidence="1">
    <location>
        <begin position="72"/>
        <end position="92"/>
    </location>
</feature>
<keyword evidence="1" id="KW-0812">Transmembrane</keyword>
<dbReference type="SUPFAM" id="SSF81324">
    <property type="entry name" value="Voltage-gated potassium channels"/>
    <property type="match status" value="1"/>
</dbReference>
<evidence type="ECO:0000313" key="2">
    <source>
        <dbReference type="EMBL" id="TVT14407.1"/>
    </source>
</evidence>
<dbReference type="Gene3D" id="1.10.287.70">
    <property type="match status" value="1"/>
</dbReference>
<evidence type="ECO:0000256" key="1">
    <source>
        <dbReference type="SAM" id="Phobius"/>
    </source>
</evidence>
<keyword evidence="1" id="KW-0472">Membrane</keyword>
<protein>
    <submittedName>
        <fullName evidence="2">DUF1345 domain-containing protein</fullName>
    </submittedName>
</protein>
<comment type="caution">
    <text evidence="2">The sequence shown here is derived from an EMBL/GenBank/DDBJ whole genome shotgun (WGS) entry which is preliminary data.</text>
</comment>
<organism evidence="2 3">
    <name type="scientific">Amycolatopsis rhizosphaerae</name>
    <dbReference type="NCBI Taxonomy" id="2053003"/>
    <lineage>
        <taxon>Bacteria</taxon>
        <taxon>Bacillati</taxon>
        <taxon>Actinomycetota</taxon>
        <taxon>Actinomycetes</taxon>
        <taxon>Pseudonocardiales</taxon>
        <taxon>Pseudonocardiaceae</taxon>
        <taxon>Amycolatopsis</taxon>
    </lineage>
</organism>
<reference evidence="2 3" key="1">
    <citation type="submission" date="2019-07" db="EMBL/GenBank/DDBJ databases">
        <authorList>
            <person name="Duangmal K."/>
            <person name="Teo W.F.A."/>
        </authorList>
    </citation>
    <scope>NUCLEOTIDE SEQUENCE [LARGE SCALE GENOMIC DNA]</scope>
    <source>
        <strain evidence="2 3">TBRC 6029</strain>
    </source>
</reference>
<dbReference type="OrthoDB" id="5402524at2"/>
<accession>A0A557ZQV6</accession>
<feature type="transmembrane region" description="Helical" evidence="1">
    <location>
        <begin position="164"/>
        <end position="184"/>
    </location>
</feature>
<gene>
    <name evidence="2" type="ORF">FNH05_37305</name>
</gene>
<dbReference type="Proteomes" id="UP000320011">
    <property type="component" value="Unassembled WGS sequence"/>
</dbReference>
<dbReference type="AlphaFoldDB" id="A0A557ZQV6"/>
<feature type="transmembrane region" description="Helical" evidence="1">
    <location>
        <begin position="250"/>
        <end position="271"/>
    </location>
</feature>
<dbReference type="EMBL" id="VJWX01000838">
    <property type="protein sequence ID" value="TVT14407.1"/>
    <property type="molecule type" value="Genomic_DNA"/>
</dbReference>
<keyword evidence="3" id="KW-1185">Reference proteome</keyword>
<dbReference type="RefSeq" id="WP_144593526.1">
    <property type="nucleotide sequence ID" value="NZ_VJWX01000838.1"/>
</dbReference>